<feature type="region of interest" description="Disordered" evidence="3">
    <location>
        <begin position="1044"/>
        <end position="1075"/>
    </location>
</feature>
<feature type="compositionally biased region" description="Low complexity" evidence="3">
    <location>
        <begin position="1052"/>
        <end position="1072"/>
    </location>
</feature>
<feature type="region of interest" description="Disordered" evidence="3">
    <location>
        <begin position="305"/>
        <end position="324"/>
    </location>
</feature>
<keyword evidence="5" id="KW-0132">Cell division</keyword>
<feature type="compositionally biased region" description="Low complexity" evidence="3">
    <location>
        <begin position="775"/>
        <end position="789"/>
    </location>
</feature>
<dbReference type="InterPro" id="IPR051642">
    <property type="entry name" value="SWI6-like"/>
</dbReference>
<dbReference type="Gene3D" id="1.25.40.20">
    <property type="entry name" value="Ankyrin repeat-containing domain"/>
    <property type="match status" value="1"/>
</dbReference>
<keyword evidence="1" id="KW-0677">Repeat</keyword>
<dbReference type="SUPFAM" id="SSF54616">
    <property type="entry name" value="DNA-binding domain of Mlu1-box binding protein MBP1"/>
    <property type="match status" value="1"/>
</dbReference>
<dbReference type="SMART" id="SM01252">
    <property type="entry name" value="KilA-N"/>
    <property type="match status" value="1"/>
</dbReference>
<dbReference type="InterPro" id="IPR036770">
    <property type="entry name" value="Ankyrin_rpt-contain_sf"/>
</dbReference>
<dbReference type="PANTHER" id="PTHR43828:SF10">
    <property type="entry name" value="ANKYRIN REPEAT-CONTAINING PROTEIN YAR1"/>
    <property type="match status" value="1"/>
</dbReference>
<feature type="region of interest" description="Disordered" evidence="3">
    <location>
        <begin position="1338"/>
        <end position="1368"/>
    </location>
</feature>
<dbReference type="GO" id="GO:0030907">
    <property type="term" value="C:MBF transcription complex"/>
    <property type="evidence" value="ECO:0007669"/>
    <property type="project" value="TreeGrafter"/>
</dbReference>
<evidence type="ECO:0000259" key="4">
    <source>
        <dbReference type="PROSITE" id="PS51299"/>
    </source>
</evidence>
<dbReference type="EMBL" id="LSSK01000695">
    <property type="protein sequence ID" value="OMH82309.1"/>
    <property type="molecule type" value="Genomic_DNA"/>
</dbReference>
<proteinExistence type="predicted"/>
<dbReference type="PANTHER" id="PTHR43828">
    <property type="entry name" value="ASPARAGINASE"/>
    <property type="match status" value="1"/>
</dbReference>
<dbReference type="SUPFAM" id="SSF48403">
    <property type="entry name" value="Ankyrin repeat"/>
    <property type="match status" value="1"/>
</dbReference>
<reference evidence="6" key="1">
    <citation type="submission" date="2017-01" db="EMBL/GenBank/DDBJ databases">
        <authorList>
            <person name="Wang Y."/>
            <person name="White M."/>
            <person name="Kvist S."/>
            <person name="Moncalvo J.-M."/>
        </authorList>
    </citation>
    <scope>NUCLEOTIDE SEQUENCE [LARGE SCALE GENOMIC DNA]</scope>
    <source>
        <strain evidence="6">COL-18-3</strain>
    </source>
</reference>
<keyword evidence="6" id="KW-1185">Reference proteome</keyword>
<evidence type="ECO:0000256" key="2">
    <source>
        <dbReference type="ARBA" id="ARBA00023043"/>
    </source>
</evidence>
<protein>
    <submittedName>
        <fullName evidence="5">Cell division cycle-related protein res2/pct1</fullName>
    </submittedName>
</protein>
<dbReference type="InterPro" id="IPR003163">
    <property type="entry name" value="Tscrpt_reg_HTH_APSES-type"/>
</dbReference>
<evidence type="ECO:0000313" key="6">
    <source>
        <dbReference type="Proteomes" id="UP000188320"/>
    </source>
</evidence>
<dbReference type="InterPro" id="IPR018004">
    <property type="entry name" value="KilA/APSES_HTH"/>
</dbReference>
<dbReference type="GO" id="GO:0000981">
    <property type="term" value="F:DNA-binding transcription factor activity, RNA polymerase II-specific"/>
    <property type="evidence" value="ECO:0007669"/>
    <property type="project" value="UniProtKB-ARBA"/>
</dbReference>
<comment type="caution">
    <text evidence="5">The sequence shown here is derived from an EMBL/GenBank/DDBJ whole genome shotgun (WGS) entry which is preliminary data.</text>
</comment>
<keyword evidence="5" id="KW-0131">Cell cycle</keyword>
<dbReference type="OrthoDB" id="6718656at2759"/>
<feature type="region of interest" description="Disordered" evidence="3">
    <location>
        <begin position="753"/>
        <end position="789"/>
    </location>
</feature>
<feature type="region of interest" description="Disordered" evidence="3">
    <location>
        <begin position="1198"/>
        <end position="1255"/>
    </location>
</feature>
<gene>
    <name evidence="5" type="ORF">AX774_g4209</name>
</gene>
<sequence>MDNMEKKAENIWMGVFSGIEVLIIEFNGVAIMRRMGDSYVNVTQILKGAQYDKMHRTKVLEKEIHTGKHEKIQGGYGKFQGTWVPLERAVQFSKRLKVYSSVKDLLEYDIALQGKPSTTPPSLKSMQTLRKRKNRVKERKAEGGFKLQKIAPSEPRPPVDIGRPLLSKQSSEITYFEHQRKSTRAQDQAKIINDINSRNVYTNTDETQQAPGLHPNKHLLPRPRNAADEFLINGATGNNRMMGMDVGSARNADIRGDQVQSRAVIPKITGISSCKDIDRQRSRNSMDTQGLPALIVAAEMHENMSGSQAWNEKDTCIPRGRRDGSELEPRAATAWIGSITPTLLNKRRVSVDKDDVQTNNMGNKIQIKRRSVGNDFDLTAMNFVKLRTFLTGEQAATQGKAEVALPQELLHFVTTDNIYLPSKTLGGGGLKAIHYAARTGHVQTTVLLHNREFDGETADDGRTPLMLAASSFQCYRKRKYRVFPKLLQLLGKSIVKRDKRGKTLVHYAAEGPHLDYGSAGSKNSMSEPKKHAKFIKSFSAIEPRFAAAGYVSNTSKTSPKILNESMEKTDVVNGKSISITVKSEDTLETSTQNAETAATEIATATTDTKNTTENTKTNLETEYRREMEAASLYYMKCIVCYLHSHSQLDLLQWHDYREKLPSETSMFNGLQSVSAILDKMYHKLQEKQDDVSAFNLGDSVDLNVNKVVLTDDLVEVDQHGNSSYIDDYYVGQEELQELISTISLGFFTDAGSDRQESKEPCTSNHNTIVRDSDNSIRSNGKSKSSIGSIGFKNIQPRGLVYGAQAQRLSKPPIQFSSATPNAVGRFHGLEPLSGGFLHMSSQAIKKKGTKARDHVFKDAVDVNVYSDSDSQTVELDSTDDDESVGVGVVGTPMTAKNPSDNSESCAYSAVADNVIAIDSGTRDNISDGNDSSPTKIIDKSITGGQNGLLSEISANVGGKNTGSTCSVGESTDSEDVFDNSGSNTLKNWHTIGRNPASQHRPPYATFHDTRYYRYANTSTSNHTFNTSKQSIIEDGLNSRLAKRQFDDPDRQIPNIISVSSSSPSPSPAISVPGNISQGRLKNNIFSPPRLGHFENISKQELYNDQQRYLSLNNKFVSSNTNNTTNRRYLHHFDHVHYGSANPWNKDDGASASSGFVNSRELSLGKLKKTYYKELQNAKLRFENSPRSDNMLATASVDKNNFDTHSSGGNGDDNGGGGESSCYNSKTSLAPTNRTSTQYQTESPNSKPQIEVEDEDEEIGYGRYNLVIDQAMQLISNMVNEKREAHKSEIKASRDKLVHLGNEVDMMKERLRKATLDSSIVESKIKQICDILGITGRGTNSSANNDASDKRGHRGAGRGNNEVLDKSGINSSREKMVDLKDQIIEKILSNLLDKIKSKTVG</sequence>
<accession>A0A1R1PMX1</accession>
<evidence type="ECO:0000256" key="3">
    <source>
        <dbReference type="SAM" id="MobiDB-lite"/>
    </source>
</evidence>
<dbReference type="GO" id="GO:0051301">
    <property type="term" value="P:cell division"/>
    <property type="evidence" value="ECO:0007669"/>
    <property type="project" value="UniProtKB-KW"/>
</dbReference>
<dbReference type="InterPro" id="IPR036887">
    <property type="entry name" value="HTH_APSES_sf"/>
</dbReference>
<evidence type="ECO:0000256" key="1">
    <source>
        <dbReference type="ARBA" id="ARBA00022737"/>
    </source>
</evidence>
<dbReference type="Proteomes" id="UP000188320">
    <property type="component" value="Unassembled WGS sequence"/>
</dbReference>
<dbReference type="Pfam" id="PF04383">
    <property type="entry name" value="KilA-N"/>
    <property type="match status" value="1"/>
</dbReference>
<feature type="compositionally biased region" description="Basic and acidic residues" evidence="3">
    <location>
        <begin position="311"/>
        <end position="324"/>
    </location>
</feature>
<organism evidence="5 6">
    <name type="scientific">Zancudomyces culisetae</name>
    <name type="common">Gut fungus</name>
    <name type="synonym">Smittium culisetae</name>
    <dbReference type="NCBI Taxonomy" id="1213189"/>
    <lineage>
        <taxon>Eukaryota</taxon>
        <taxon>Fungi</taxon>
        <taxon>Fungi incertae sedis</taxon>
        <taxon>Zoopagomycota</taxon>
        <taxon>Kickxellomycotina</taxon>
        <taxon>Harpellomycetes</taxon>
        <taxon>Harpellales</taxon>
        <taxon>Legeriomycetaceae</taxon>
        <taxon>Zancudomyces</taxon>
    </lineage>
</organism>
<feature type="compositionally biased region" description="Gly residues" evidence="3">
    <location>
        <begin position="1207"/>
        <end position="1218"/>
    </location>
</feature>
<feature type="domain" description="HTH APSES-type" evidence="4">
    <location>
        <begin position="11"/>
        <end position="121"/>
    </location>
</feature>
<feature type="compositionally biased region" description="Polar residues" evidence="3">
    <location>
        <begin position="1220"/>
        <end position="1247"/>
    </location>
</feature>
<evidence type="ECO:0000313" key="5">
    <source>
        <dbReference type="EMBL" id="OMH82309.1"/>
    </source>
</evidence>
<dbReference type="PROSITE" id="PS51299">
    <property type="entry name" value="HTH_APSES"/>
    <property type="match status" value="1"/>
</dbReference>
<keyword evidence="2" id="KW-0040">ANK repeat</keyword>
<name>A0A1R1PMX1_ZANCU</name>
<dbReference type="GO" id="GO:0003677">
    <property type="term" value="F:DNA binding"/>
    <property type="evidence" value="ECO:0007669"/>
    <property type="project" value="InterPro"/>
</dbReference>
<dbReference type="GO" id="GO:0033309">
    <property type="term" value="C:SBF transcription complex"/>
    <property type="evidence" value="ECO:0007669"/>
    <property type="project" value="TreeGrafter"/>
</dbReference>
<dbReference type="Gene3D" id="3.10.260.10">
    <property type="entry name" value="Transcription regulator HTH, APSES-type DNA-binding domain"/>
    <property type="match status" value="1"/>
</dbReference>